<dbReference type="OrthoDB" id="4156665at2759"/>
<reference evidence="1" key="1">
    <citation type="journal article" date="2021" name="Nat. Commun.">
        <title>Genetic determinants of endophytism in the Arabidopsis root mycobiome.</title>
        <authorList>
            <person name="Mesny F."/>
            <person name="Miyauchi S."/>
            <person name="Thiergart T."/>
            <person name="Pickel B."/>
            <person name="Atanasova L."/>
            <person name="Karlsson M."/>
            <person name="Huettel B."/>
            <person name="Barry K.W."/>
            <person name="Haridas S."/>
            <person name="Chen C."/>
            <person name="Bauer D."/>
            <person name="Andreopoulos W."/>
            <person name="Pangilinan J."/>
            <person name="LaButti K."/>
            <person name="Riley R."/>
            <person name="Lipzen A."/>
            <person name="Clum A."/>
            <person name="Drula E."/>
            <person name="Henrissat B."/>
            <person name="Kohler A."/>
            <person name="Grigoriev I.V."/>
            <person name="Martin F.M."/>
            <person name="Hacquard S."/>
        </authorList>
    </citation>
    <scope>NUCLEOTIDE SEQUENCE</scope>
    <source>
        <strain evidence="1">MPI-CAGE-AT-0147</strain>
    </source>
</reference>
<dbReference type="EMBL" id="JAGMUV010000028">
    <property type="protein sequence ID" value="KAH7117469.1"/>
    <property type="molecule type" value="Genomic_DNA"/>
</dbReference>
<accession>A0A9P9IF41</accession>
<gene>
    <name evidence="1" type="ORF">EDB81DRAFT_818554</name>
</gene>
<evidence type="ECO:0000313" key="2">
    <source>
        <dbReference type="Proteomes" id="UP000738349"/>
    </source>
</evidence>
<keyword evidence="2" id="KW-1185">Reference proteome</keyword>
<name>A0A9P9IF41_9HYPO</name>
<protein>
    <submittedName>
        <fullName evidence="1">Uncharacterized protein</fullName>
    </submittedName>
</protein>
<dbReference type="AlphaFoldDB" id="A0A9P9IF41"/>
<dbReference type="Proteomes" id="UP000738349">
    <property type="component" value="Unassembled WGS sequence"/>
</dbReference>
<comment type="caution">
    <text evidence="1">The sequence shown here is derived from an EMBL/GenBank/DDBJ whole genome shotgun (WGS) entry which is preliminary data.</text>
</comment>
<organism evidence="1 2">
    <name type="scientific">Dactylonectria macrodidyma</name>
    <dbReference type="NCBI Taxonomy" id="307937"/>
    <lineage>
        <taxon>Eukaryota</taxon>
        <taxon>Fungi</taxon>
        <taxon>Dikarya</taxon>
        <taxon>Ascomycota</taxon>
        <taxon>Pezizomycotina</taxon>
        <taxon>Sordariomycetes</taxon>
        <taxon>Hypocreomycetidae</taxon>
        <taxon>Hypocreales</taxon>
        <taxon>Nectriaceae</taxon>
        <taxon>Dactylonectria</taxon>
    </lineage>
</organism>
<evidence type="ECO:0000313" key="1">
    <source>
        <dbReference type="EMBL" id="KAH7117469.1"/>
    </source>
</evidence>
<sequence>MDWNSDMAIEEKQRKVGEFIGIRFCDSRTLKLDEDIMAEVRQVAGKKTWRKFIAHNHDGSASMDRSKMACIPILKGNSRSGRV</sequence>
<proteinExistence type="predicted"/>